<reference evidence="6 7" key="1">
    <citation type="submission" date="2018-06" db="EMBL/GenBank/DDBJ databases">
        <title>Genomic Encyclopedia of Type Strains, Phase III (KMG-III): the genomes of soil and plant-associated and newly described type strains.</title>
        <authorList>
            <person name="Whitman W."/>
        </authorList>
    </citation>
    <scope>NUCLEOTIDE SEQUENCE [LARGE SCALE GENOMIC DNA]</scope>
    <source>
        <strain evidence="6 7">CECT 7732</strain>
    </source>
</reference>
<dbReference type="SMART" id="SM00346">
    <property type="entry name" value="HTH_ICLR"/>
    <property type="match status" value="1"/>
</dbReference>
<dbReference type="SUPFAM" id="SSF55781">
    <property type="entry name" value="GAF domain-like"/>
    <property type="match status" value="1"/>
</dbReference>
<dbReference type="RefSeq" id="WP_113873274.1">
    <property type="nucleotide sequence ID" value="NZ_QNRF01000002.1"/>
</dbReference>
<protein>
    <submittedName>
        <fullName evidence="6">IclR family transcriptional regulator</fullName>
    </submittedName>
</protein>
<proteinExistence type="predicted"/>
<dbReference type="Gene3D" id="1.10.10.10">
    <property type="entry name" value="Winged helix-like DNA-binding domain superfamily/Winged helix DNA-binding domain"/>
    <property type="match status" value="1"/>
</dbReference>
<dbReference type="OrthoDB" id="9807558at2"/>
<evidence type="ECO:0000256" key="3">
    <source>
        <dbReference type="ARBA" id="ARBA00023163"/>
    </source>
</evidence>
<dbReference type="Proteomes" id="UP000252086">
    <property type="component" value="Unassembled WGS sequence"/>
</dbReference>
<evidence type="ECO:0000256" key="1">
    <source>
        <dbReference type="ARBA" id="ARBA00023015"/>
    </source>
</evidence>
<accession>A0A366D569</accession>
<keyword evidence="3" id="KW-0804">Transcription</keyword>
<organism evidence="6 7">
    <name type="scientific">Marinomonas aquiplantarum</name>
    <dbReference type="NCBI Taxonomy" id="491951"/>
    <lineage>
        <taxon>Bacteria</taxon>
        <taxon>Pseudomonadati</taxon>
        <taxon>Pseudomonadota</taxon>
        <taxon>Gammaproteobacteria</taxon>
        <taxon>Oceanospirillales</taxon>
        <taxon>Oceanospirillaceae</taxon>
        <taxon>Marinomonas</taxon>
    </lineage>
</organism>
<comment type="caution">
    <text evidence="6">The sequence shown here is derived from an EMBL/GenBank/DDBJ whole genome shotgun (WGS) entry which is preliminary data.</text>
</comment>
<gene>
    <name evidence="6" type="ORF">DFP76_10211</name>
</gene>
<dbReference type="GO" id="GO:0003677">
    <property type="term" value="F:DNA binding"/>
    <property type="evidence" value="ECO:0007669"/>
    <property type="project" value="UniProtKB-KW"/>
</dbReference>
<evidence type="ECO:0000256" key="2">
    <source>
        <dbReference type="ARBA" id="ARBA00023125"/>
    </source>
</evidence>
<dbReference type="PANTHER" id="PTHR30136">
    <property type="entry name" value="HELIX-TURN-HELIX TRANSCRIPTIONAL REGULATOR, ICLR FAMILY"/>
    <property type="match status" value="1"/>
</dbReference>
<dbReference type="InterPro" id="IPR036388">
    <property type="entry name" value="WH-like_DNA-bd_sf"/>
</dbReference>
<dbReference type="PANTHER" id="PTHR30136:SF35">
    <property type="entry name" value="HTH-TYPE TRANSCRIPTIONAL REGULATOR RV1719"/>
    <property type="match status" value="1"/>
</dbReference>
<keyword evidence="2" id="KW-0238">DNA-binding</keyword>
<keyword evidence="7" id="KW-1185">Reference proteome</keyword>
<evidence type="ECO:0000259" key="5">
    <source>
        <dbReference type="PROSITE" id="PS51078"/>
    </source>
</evidence>
<dbReference type="InterPro" id="IPR014757">
    <property type="entry name" value="Tscrpt_reg_IclR_C"/>
</dbReference>
<name>A0A366D569_9GAMM</name>
<dbReference type="InterPro" id="IPR029016">
    <property type="entry name" value="GAF-like_dom_sf"/>
</dbReference>
<dbReference type="GO" id="GO:0045892">
    <property type="term" value="P:negative regulation of DNA-templated transcription"/>
    <property type="evidence" value="ECO:0007669"/>
    <property type="project" value="TreeGrafter"/>
</dbReference>
<feature type="domain" description="HTH iclR-type" evidence="4">
    <location>
        <begin position="7"/>
        <end position="69"/>
    </location>
</feature>
<sequence length="260" mass="28787">MEKKPTGSSLSKALTMLNHVCTSPVPLRFAELVDLSELPKATAHRQLNTLLEHGLVRFDEHKQAYYPGYGLLALAHRTWANLDIRDVAASPMRDLWSSTQETIHLAVLDGADVIYIDKLESPKSLRLYSAVGKKGPVYCTGVGKAMLAFLPTQTQQQIISEQAFIRHTEHTLTTPEALQDNLQQIKDTGISLDLEEHEIGIKCAAAPIFNSRHEVVAAISVTAPAFRTHDDVYEEMKKSVKLAAEVISKHLGACDYSDEE</sequence>
<dbReference type="InterPro" id="IPR050707">
    <property type="entry name" value="HTH_MetabolicPath_Reg"/>
</dbReference>
<keyword evidence="1" id="KW-0805">Transcription regulation</keyword>
<evidence type="ECO:0000313" key="7">
    <source>
        <dbReference type="Proteomes" id="UP000252086"/>
    </source>
</evidence>
<evidence type="ECO:0000259" key="4">
    <source>
        <dbReference type="PROSITE" id="PS51077"/>
    </source>
</evidence>
<dbReference type="AlphaFoldDB" id="A0A366D569"/>
<dbReference type="Pfam" id="PF01614">
    <property type="entry name" value="IclR_C"/>
    <property type="match status" value="1"/>
</dbReference>
<feature type="domain" description="IclR-ED" evidence="5">
    <location>
        <begin position="70"/>
        <end position="253"/>
    </location>
</feature>
<dbReference type="SUPFAM" id="SSF46785">
    <property type="entry name" value="Winged helix' DNA-binding domain"/>
    <property type="match status" value="1"/>
</dbReference>
<evidence type="ECO:0000313" key="6">
    <source>
        <dbReference type="EMBL" id="RBO84614.1"/>
    </source>
</evidence>
<dbReference type="PROSITE" id="PS51077">
    <property type="entry name" value="HTH_ICLR"/>
    <property type="match status" value="1"/>
</dbReference>
<dbReference type="Pfam" id="PF09339">
    <property type="entry name" value="HTH_IclR"/>
    <property type="match status" value="1"/>
</dbReference>
<dbReference type="GO" id="GO:0003700">
    <property type="term" value="F:DNA-binding transcription factor activity"/>
    <property type="evidence" value="ECO:0007669"/>
    <property type="project" value="TreeGrafter"/>
</dbReference>
<dbReference type="Gene3D" id="3.30.450.40">
    <property type="match status" value="1"/>
</dbReference>
<dbReference type="InterPro" id="IPR005471">
    <property type="entry name" value="Tscrpt_reg_IclR_N"/>
</dbReference>
<dbReference type="InterPro" id="IPR036390">
    <property type="entry name" value="WH_DNA-bd_sf"/>
</dbReference>
<dbReference type="EMBL" id="QNRF01000002">
    <property type="protein sequence ID" value="RBO84614.1"/>
    <property type="molecule type" value="Genomic_DNA"/>
</dbReference>
<dbReference type="PROSITE" id="PS51078">
    <property type="entry name" value="ICLR_ED"/>
    <property type="match status" value="1"/>
</dbReference>